<proteinExistence type="predicted"/>
<dbReference type="Proteomes" id="UP001500051">
    <property type="component" value="Unassembled WGS sequence"/>
</dbReference>
<evidence type="ECO:0000313" key="6">
    <source>
        <dbReference type="Proteomes" id="UP001500051"/>
    </source>
</evidence>
<dbReference type="PANTHER" id="PTHR33204:SF18">
    <property type="entry name" value="TRANSCRIPTIONAL REGULATORY PROTEIN"/>
    <property type="match status" value="1"/>
</dbReference>
<evidence type="ECO:0000313" key="5">
    <source>
        <dbReference type="EMBL" id="GAA3697552.1"/>
    </source>
</evidence>
<gene>
    <name evidence="5" type="ORF">GCM10022204_12010</name>
</gene>
<dbReference type="Gene3D" id="1.10.10.10">
    <property type="entry name" value="Winged helix-like DNA-binding domain superfamily/Winged helix DNA-binding domain"/>
    <property type="match status" value="1"/>
</dbReference>
<evidence type="ECO:0000256" key="1">
    <source>
        <dbReference type="ARBA" id="ARBA00023015"/>
    </source>
</evidence>
<dbReference type="InterPro" id="IPR036390">
    <property type="entry name" value="WH_DNA-bd_sf"/>
</dbReference>
<dbReference type="RefSeq" id="WP_344811396.1">
    <property type="nucleotide sequence ID" value="NZ_BAAAYX010000003.1"/>
</dbReference>
<dbReference type="InterPro" id="IPR002577">
    <property type="entry name" value="HTH_HxlR"/>
</dbReference>
<dbReference type="InterPro" id="IPR036388">
    <property type="entry name" value="WH-like_DNA-bd_sf"/>
</dbReference>
<keyword evidence="1" id="KW-0805">Transcription regulation</keyword>
<sequence>MPLRSDWTTENCPIARSLEVLGDPWALLVLRQAFSGVRRFDHLRDQLAIADNVLSARLARLTAAGLLERVPYADGRRTRFEYVLTEAGADTLPVLTALAQWGERHRPHPDPAVRMDVVHRSCGEVTTTADVCSQCGGRLSTSTTAWRKSWRTPGLLALTGAPT</sequence>
<evidence type="ECO:0000256" key="3">
    <source>
        <dbReference type="ARBA" id="ARBA00023163"/>
    </source>
</evidence>
<dbReference type="SUPFAM" id="SSF46785">
    <property type="entry name" value="Winged helix' DNA-binding domain"/>
    <property type="match status" value="1"/>
</dbReference>
<feature type="domain" description="HTH hxlR-type" evidence="4">
    <location>
        <begin position="12"/>
        <end position="110"/>
    </location>
</feature>
<name>A0ABP7CWG4_9ACTN</name>
<dbReference type="PANTHER" id="PTHR33204">
    <property type="entry name" value="TRANSCRIPTIONAL REGULATOR, MARR FAMILY"/>
    <property type="match status" value="1"/>
</dbReference>
<organism evidence="5 6">
    <name type="scientific">Microlunatus aurantiacus</name>
    <dbReference type="NCBI Taxonomy" id="446786"/>
    <lineage>
        <taxon>Bacteria</taxon>
        <taxon>Bacillati</taxon>
        <taxon>Actinomycetota</taxon>
        <taxon>Actinomycetes</taxon>
        <taxon>Propionibacteriales</taxon>
        <taxon>Propionibacteriaceae</taxon>
        <taxon>Microlunatus</taxon>
    </lineage>
</organism>
<dbReference type="EMBL" id="BAAAYX010000003">
    <property type="protein sequence ID" value="GAA3697552.1"/>
    <property type="molecule type" value="Genomic_DNA"/>
</dbReference>
<keyword evidence="3" id="KW-0804">Transcription</keyword>
<evidence type="ECO:0000256" key="2">
    <source>
        <dbReference type="ARBA" id="ARBA00023125"/>
    </source>
</evidence>
<accession>A0ABP7CWG4</accession>
<dbReference type="PROSITE" id="PS51118">
    <property type="entry name" value="HTH_HXLR"/>
    <property type="match status" value="1"/>
</dbReference>
<reference evidence="6" key="1">
    <citation type="journal article" date="2019" name="Int. J. Syst. Evol. Microbiol.">
        <title>The Global Catalogue of Microorganisms (GCM) 10K type strain sequencing project: providing services to taxonomists for standard genome sequencing and annotation.</title>
        <authorList>
            <consortium name="The Broad Institute Genomics Platform"/>
            <consortium name="The Broad Institute Genome Sequencing Center for Infectious Disease"/>
            <person name="Wu L."/>
            <person name="Ma J."/>
        </authorList>
    </citation>
    <scope>NUCLEOTIDE SEQUENCE [LARGE SCALE GENOMIC DNA]</scope>
    <source>
        <strain evidence="6">JCM 16548</strain>
    </source>
</reference>
<keyword evidence="2" id="KW-0238">DNA-binding</keyword>
<comment type="caution">
    <text evidence="5">The sequence shown here is derived from an EMBL/GenBank/DDBJ whole genome shotgun (WGS) entry which is preliminary data.</text>
</comment>
<dbReference type="Pfam" id="PF01638">
    <property type="entry name" value="HxlR"/>
    <property type="match status" value="1"/>
</dbReference>
<protein>
    <submittedName>
        <fullName evidence="5">Helix-turn-helix domain-containing protein</fullName>
    </submittedName>
</protein>
<keyword evidence="6" id="KW-1185">Reference proteome</keyword>
<evidence type="ECO:0000259" key="4">
    <source>
        <dbReference type="PROSITE" id="PS51118"/>
    </source>
</evidence>